<protein>
    <submittedName>
        <fullName evidence="2">Metallophosphoesterase</fullName>
    </submittedName>
</protein>
<proteinExistence type="predicted"/>
<dbReference type="Proteomes" id="UP000077271">
    <property type="component" value="Unassembled WGS sequence"/>
</dbReference>
<name>A0A177L0P1_9BACI</name>
<evidence type="ECO:0000259" key="1">
    <source>
        <dbReference type="Pfam" id="PF00149"/>
    </source>
</evidence>
<gene>
    <name evidence="2" type="ORF">AWH48_15985</name>
</gene>
<dbReference type="InterPro" id="IPR029052">
    <property type="entry name" value="Metallo-depent_PP-like"/>
</dbReference>
<dbReference type="PANTHER" id="PTHR43143">
    <property type="entry name" value="METALLOPHOSPHOESTERASE, CALCINEURIN SUPERFAMILY"/>
    <property type="match status" value="1"/>
</dbReference>
<dbReference type="InterPro" id="IPR004843">
    <property type="entry name" value="Calcineurin-like_PHP"/>
</dbReference>
<accession>A0A177L0P1</accession>
<dbReference type="AlphaFoldDB" id="A0A177L0P1"/>
<dbReference type="Gene3D" id="3.60.21.10">
    <property type="match status" value="1"/>
</dbReference>
<feature type="domain" description="Calcineurin-like phosphoesterase" evidence="1">
    <location>
        <begin position="42"/>
        <end position="239"/>
    </location>
</feature>
<comment type="caution">
    <text evidence="2">The sequence shown here is derived from an EMBL/GenBank/DDBJ whole genome shotgun (WGS) entry which is preliminary data.</text>
</comment>
<dbReference type="PANTHER" id="PTHR43143:SF1">
    <property type="entry name" value="SERINE_THREONINE-PROTEIN PHOSPHATASE CPPED1"/>
    <property type="match status" value="1"/>
</dbReference>
<dbReference type="RefSeq" id="WP_063974388.1">
    <property type="nucleotide sequence ID" value="NZ_LQWZ01000004.1"/>
</dbReference>
<dbReference type="InterPro" id="IPR051918">
    <property type="entry name" value="STPP_CPPED1"/>
</dbReference>
<dbReference type="Pfam" id="PF00149">
    <property type="entry name" value="Metallophos"/>
    <property type="match status" value="1"/>
</dbReference>
<organism evidence="2 3">
    <name type="scientific">Domibacillus aminovorans</name>
    <dbReference type="NCBI Taxonomy" id="29332"/>
    <lineage>
        <taxon>Bacteria</taxon>
        <taxon>Bacillati</taxon>
        <taxon>Bacillota</taxon>
        <taxon>Bacilli</taxon>
        <taxon>Bacillales</taxon>
        <taxon>Bacillaceae</taxon>
        <taxon>Domibacillus</taxon>
    </lineage>
</organism>
<dbReference type="SUPFAM" id="SSF56300">
    <property type="entry name" value="Metallo-dependent phosphatases"/>
    <property type="match status" value="1"/>
</dbReference>
<dbReference type="EMBL" id="LQWZ01000004">
    <property type="protein sequence ID" value="OAH59240.1"/>
    <property type="molecule type" value="Genomic_DNA"/>
</dbReference>
<dbReference type="GO" id="GO:0016787">
    <property type="term" value="F:hydrolase activity"/>
    <property type="evidence" value="ECO:0007669"/>
    <property type="project" value="InterPro"/>
</dbReference>
<sequence>MNLVLKKKWMIILIICALLLSMLWVFTSMKNNNAKAATTSFRFVVMGDSRGSTDGINSSTLHSLLQKVKGLSTQPSFIMFTGDQVQGGSDVGTELTDWKAIVDDYYPINQYYPSLGNHENDETIFSNAFTHLPTGQLSGYQRTSYYFDYGNARFITLNSNRKDANGKYVVDANQRAWLESVLQNNGKTHNFVQFHVPAYPIGAHYGASLDANPAQRDALWDIFDKYNVTAVLVGHEHNYNRRAIDSTFNGNGYTFENSINQVTIGGGGAPLSSTNSNSTNVVVGPVAKYSYMVVDIADEIATFKVYDVNNVQIDSFTVNSNGSTPPPASNSKSFQNGVLPTTSYAGNLDTYISQNALTTNYGNVTTLLVDGDEPSASSKDVSSILKWDVSAIPAGITVTSANITLNVVDPSTQTYELYEMKRNWSESSATWNQYASGSNWATAGANGSTDRGTTVLGTITASANGAYTINLNTAGIALVQSWINNPAVNNGMILMDGANSNGLDFSSSEASTTSQRPKLTVNY</sequence>
<evidence type="ECO:0000313" key="3">
    <source>
        <dbReference type="Proteomes" id="UP000077271"/>
    </source>
</evidence>
<evidence type="ECO:0000313" key="2">
    <source>
        <dbReference type="EMBL" id="OAH59240.1"/>
    </source>
</evidence>
<dbReference type="NCBIfam" id="NF033679">
    <property type="entry name" value="DNRLRE_dom"/>
    <property type="match status" value="1"/>
</dbReference>
<reference evidence="2 3" key="1">
    <citation type="submission" date="2016-01" db="EMBL/GenBank/DDBJ databases">
        <title>Investigation of taxonomic status of Bacillus aminovorans.</title>
        <authorList>
            <person name="Verma A."/>
            <person name="Pal Y."/>
            <person name="Krishnamurthi S."/>
        </authorList>
    </citation>
    <scope>NUCLEOTIDE SEQUENCE [LARGE SCALE GENOMIC DNA]</scope>
    <source>
        <strain evidence="2 3">DSM 4337</strain>
    </source>
</reference>
<dbReference type="OrthoDB" id="9801679at2"/>